<protein>
    <submittedName>
        <fullName evidence="2">Formylglycine-generating enzyme family protein</fullName>
    </submittedName>
</protein>
<proteinExistence type="predicted"/>
<feature type="domain" description="Sulfatase-modifying factor enzyme-like" evidence="1">
    <location>
        <begin position="36"/>
        <end position="319"/>
    </location>
</feature>
<dbReference type="Pfam" id="PF03781">
    <property type="entry name" value="FGE-sulfatase"/>
    <property type="match status" value="1"/>
</dbReference>
<dbReference type="Gene3D" id="3.90.1580.10">
    <property type="entry name" value="paralog of FGE (formylglycine-generating enzyme)"/>
    <property type="match status" value="1"/>
</dbReference>
<dbReference type="PANTHER" id="PTHR23150:SF19">
    <property type="entry name" value="FORMYLGLYCINE-GENERATING ENZYME"/>
    <property type="match status" value="1"/>
</dbReference>
<name>A0ABX2ERN9_9BURK</name>
<accession>A0ABX2ERN9</accession>
<dbReference type="InterPro" id="IPR051043">
    <property type="entry name" value="Sulfatase_Mod_Factor_Kinase"/>
</dbReference>
<dbReference type="EMBL" id="JABRWJ010000011">
    <property type="protein sequence ID" value="NRF71234.1"/>
    <property type="molecule type" value="Genomic_DNA"/>
</dbReference>
<dbReference type="Proteomes" id="UP000737171">
    <property type="component" value="Unassembled WGS sequence"/>
</dbReference>
<dbReference type="InterPro" id="IPR005532">
    <property type="entry name" value="SUMF_dom"/>
</dbReference>
<keyword evidence="3" id="KW-1185">Reference proteome</keyword>
<dbReference type="InterPro" id="IPR016187">
    <property type="entry name" value="CTDL_fold"/>
</dbReference>
<evidence type="ECO:0000313" key="3">
    <source>
        <dbReference type="Proteomes" id="UP000737171"/>
    </source>
</evidence>
<reference evidence="2 3" key="1">
    <citation type="submission" date="2020-05" db="EMBL/GenBank/DDBJ databases">
        <title>Aquincola sp. isolate from soil.</title>
        <authorList>
            <person name="Han J."/>
            <person name="Kim D.-U."/>
        </authorList>
    </citation>
    <scope>NUCLEOTIDE SEQUENCE [LARGE SCALE GENOMIC DNA]</scope>
    <source>
        <strain evidence="2 3">S2</strain>
    </source>
</reference>
<evidence type="ECO:0000259" key="1">
    <source>
        <dbReference type="Pfam" id="PF03781"/>
    </source>
</evidence>
<organism evidence="2 3">
    <name type="scientific">Pseudaquabacterium terrae</name>
    <dbReference type="NCBI Taxonomy" id="2732868"/>
    <lineage>
        <taxon>Bacteria</taxon>
        <taxon>Pseudomonadati</taxon>
        <taxon>Pseudomonadota</taxon>
        <taxon>Betaproteobacteria</taxon>
        <taxon>Burkholderiales</taxon>
        <taxon>Sphaerotilaceae</taxon>
        <taxon>Pseudaquabacterium</taxon>
    </lineage>
</organism>
<evidence type="ECO:0000313" key="2">
    <source>
        <dbReference type="EMBL" id="NRF71234.1"/>
    </source>
</evidence>
<comment type="caution">
    <text evidence="2">The sequence shown here is derived from an EMBL/GenBank/DDBJ whole genome shotgun (WGS) entry which is preliminary data.</text>
</comment>
<dbReference type="InterPro" id="IPR042095">
    <property type="entry name" value="SUMF_sf"/>
</dbReference>
<gene>
    <name evidence="2" type="ORF">HLB44_30010</name>
</gene>
<sequence length="329" mass="34708">MAAAAELRAPVASRAASSGLCERYSGLPTESGPQGGMVRVAGGRFSMGSDHHYADEAPAQEAVVEPFWIDRHDVTNAQFARFVAATGHVTVAERAATAMGVHQSVATSAVFVMPQGRQAGTWRLVPGADWRHPQGPASSIEGLDNHPVVQVAYDDALAYARWLGRELPTEAQWEFAARGGLQAQPYVWGDRFAPEGRAMANTWQGAFPLVNSADDGFAGTSPVGCFPANGYGLFDMAGNVWQWTATVYASARERGTGFNPGRPADTLAQRAAAAGTAPARVIKGGSHLCAPSVCMRYRPSARQPAEAGLGTSHIGFRTVAPVLTTTASR</sequence>
<dbReference type="SUPFAM" id="SSF56436">
    <property type="entry name" value="C-type lectin-like"/>
    <property type="match status" value="1"/>
</dbReference>
<dbReference type="PANTHER" id="PTHR23150">
    <property type="entry name" value="SULFATASE MODIFYING FACTOR 1, 2"/>
    <property type="match status" value="1"/>
</dbReference>